<feature type="transmembrane region" description="Helical" evidence="7">
    <location>
        <begin position="252"/>
        <end position="271"/>
    </location>
</feature>
<reference evidence="9" key="1">
    <citation type="submission" date="2022-06" db="EMBL/GenBank/DDBJ databases">
        <title>Uncovering the hologenomic basis of an extraordinary plant invasion.</title>
        <authorList>
            <person name="Bieker V.C."/>
            <person name="Martin M.D."/>
            <person name="Gilbert T."/>
            <person name="Hodgins K."/>
            <person name="Battlay P."/>
            <person name="Petersen B."/>
            <person name="Wilson J."/>
        </authorList>
    </citation>
    <scope>NUCLEOTIDE SEQUENCE</scope>
    <source>
        <strain evidence="9">AA19_3_7</strain>
        <tissue evidence="9">Leaf</tissue>
    </source>
</reference>
<keyword evidence="10" id="KW-1185">Reference proteome</keyword>
<dbReference type="EMBL" id="JAMZMK010008472">
    <property type="protein sequence ID" value="KAI7740284.1"/>
    <property type="molecule type" value="Genomic_DNA"/>
</dbReference>
<keyword evidence="5 7" id="KW-1133">Transmembrane helix</keyword>
<evidence type="ECO:0000256" key="1">
    <source>
        <dbReference type="ARBA" id="ARBA00004141"/>
    </source>
</evidence>
<dbReference type="AlphaFoldDB" id="A0AAD5CGV7"/>
<dbReference type="Gene3D" id="1.20.1540.10">
    <property type="entry name" value="Rhomboid-like"/>
    <property type="match status" value="1"/>
</dbReference>
<dbReference type="GO" id="GO:0004252">
    <property type="term" value="F:serine-type endopeptidase activity"/>
    <property type="evidence" value="ECO:0007669"/>
    <property type="project" value="InterPro"/>
</dbReference>
<keyword evidence="6 7" id="KW-0472">Membrane</keyword>
<evidence type="ECO:0000256" key="2">
    <source>
        <dbReference type="ARBA" id="ARBA00009045"/>
    </source>
</evidence>
<organism evidence="9 10">
    <name type="scientific">Ambrosia artemisiifolia</name>
    <name type="common">Common ragweed</name>
    <dbReference type="NCBI Taxonomy" id="4212"/>
    <lineage>
        <taxon>Eukaryota</taxon>
        <taxon>Viridiplantae</taxon>
        <taxon>Streptophyta</taxon>
        <taxon>Embryophyta</taxon>
        <taxon>Tracheophyta</taxon>
        <taxon>Spermatophyta</taxon>
        <taxon>Magnoliopsida</taxon>
        <taxon>eudicotyledons</taxon>
        <taxon>Gunneridae</taxon>
        <taxon>Pentapetalae</taxon>
        <taxon>asterids</taxon>
        <taxon>campanulids</taxon>
        <taxon>Asterales</taxon>
        <taxon>Asteraceae</taxon>
        <taxon>Asteroideae</taxon>
        <taxon>Heliantheae alliance</taxon>
        <taxon>Heliantheae</taxon>
        <taxon>Ambrosia</taxon>
    </lineage>
</organism>
<evidence type="ECO:0000256" key="4">
    <source>
        <dbReference type="ARBA" id="ARBA00022801"/>
    </source>
</evidence>
<evidence type="ECO:0000313" key="10">
    <source>
        <dbReference type="Proteomes" id="UP001206925"/>
    </source>
</evidence>
<comment type="similarity">
    <text evidence="2">Belongs to the peptidase S54 family.</text>
</comment>
<keyword evidence="3 7" id="KW-0812">Transmembrane</keyword>
<sequence length="276" mass="30974">MQNLFSVNRHHLTTVTPPYYRYTFPQSSRPSFCNGLLNQPVSCNLSVEFRRPNFLFNQPLTYQKTWQLHFTRGLAHSNGAVKGLILANVVVFLLWKVADKEFMLQNFTLHLDDFNSGHYHTLITSSFSHKDVRHIVANMLSLYICGNRIGKLYGPKFLLKLYLAGAFAGSASSLLHQAFLLLSSKDNQMSELDLSKAASLGASDAVQAIFILDRLLTSMEISLFGFTIPVHALLAGKYVWEDIKRVKENRKVSGAAHLGGAAVGIMAWAWLRKRGL</sequence>
<evidence type="ECO:0000313" key="9">
    <source>
        <dbReference type="EMBL" id="KAI7740284.1"/>
    </source>
</evidence>
<evidence type="ECO:0000256" key="5">
    <source>
        <dbReference type="ARBA" id="ARBA00022989"/>
    </source>
</evidence>
<dbReference type="InterPro" id="IPR035952">
    <property type="entry name" value="Rhomboid-like_sf"/>
</dbReference>
<feature type="transmembrane region" description="Helical" evidence="7">
    <location>
        <begin position="161"/>
        <end position="182"/>
    </location>
</feature>
<gene>
    <name evidence="9" type="ORF">M8C21_020820</name>
</gene>
<evidence type="ECO:0000259" key="8">
    <source>
        <dbReference type="Pfam" id="PF01694"/>
    </source>
</evidence>
<dbReference type="PANTHER" id="PTHR43731">
    <property type="entry name" value="RHOMBOID PROTEASE"/>
    <property type="match status" value="1"/>
</dbReference>
<feature type="transmembrane region" description="Helical" evidence="7">
    <location>
        <begin position="221"/>
        <end position="240"/>
    </location>
</feature>
<keyword evidence="4" id="KW-0378">Hydrolase</keyword>
<dbReference type="PANTHER" id="PTHR43731:SF14">
    <property type="entry name" value="PRESENILIN-ASSOCIATED RHOMBOID-LIKE PROTEIN, MITOCHONDRIAL"/>
    <property type="match status" value="1"/>
</dbReference>
<evidence type="ECO:0000256" key="3">
    <source>
        <dbReference type="ARBA" id="ARBA00022692"/>
    </source>
</evidence>
<name>A0AAD5CGV7_AMBAR</name>
<dbReference type="InterPro" id="IPR022764">
    <property type="entry name" value="Peptidase_S54_rhomboid_dom"/>
</dbReference>
<evidence type="ECO:0000256" key="7">
    <source>
        <dbReference type="SAM" id="Phobius"/>
    </source>
</evidence>
<comment type="caution">
    <text evidence="9">The sequence shown here is derived from an EMBL/GenBank/DDBJ whole genome shotgun (WGS) entry which is preliminary data.</text>
</comment>
<proteinExistence type="inferred from homology"/>
<dbReference type="Proteomes" id="UP001206925">
    <property type="component" value="Unassembled WGS sequence"/>
</dbReference>
<evidence type="ECO:0000256" key="6">
    <source>
        <dbReference type="ARBA" id="ARBA00023136"/>
    </source>
</evidence>
<dbReference type="InterPro" id="IPR050925">
    <property type="entry name" value="Rhomboid_protease_S54"/>
</dbReference>
<dbReference type="SUPFAM" id="SSF144091">
    <property type="entry name" value="Rhomboid-like"/>
    <property type="match status" value="1"/>
</dbReference>
<dbReference type="Pfam" id="PF01694">
    <property type="entry name" value="Rhomboid"/>
    <property type="match status" value="1"/>
</dbReference>
<accession>A0AAD5CGV7</accession>
<dbReference type="GO" id="GO:0016020">
    <property type="term" value="C:membrane"/>
    <property type="evidence" value="ECO:0007669"/>
    <property type="project" value="UniProtKB-SubCell"/>
</dbReference>
<protein>
    <recommendedName>
        <fullName evidence="8">Peptidase S54 rhomboid domain-containing protein</fullName>
    </recommendedName>
</protein>
<feature type="domain" description="Peptidase S54 rhomboid" evidence="8">
    <location>
        <begin position="117"/>
        <end position="271"/>
    </location>
</feature>
<comment type="subcellular location">
    <subcellularLocation>
        <location evidence="1">Membrane</location>
        <topology evidence="1">Multi-pass membrane protein</topology>
    </subcellularLocation>
</comment>